<dbReference type="Proteomes" id="UP001516023">
    <property type="component" value="Unassembled WGS sequence"/>
</dbReference>
<evidence type="ECO:0000256" key="5">
    <source>
        <dbReference type="ARBA" id="ARBA00023242"/>
    </source>
</evidence>
<evidence type="ECO:0000259" key="7">
    <source>
        <dbReference type="Pfam" id="PF07967"/>
    </source>
</evidence>
<feature type="domain" description="NuBaID C-terminal" evidence="8">
    <location>
        <begin position="289"/>
        <end position="364"/>
    </location>
</feature>
<evidence type="ECO:0008006" key="11">
    <source>
        <dbReference type="Google" id="ProtNLM"/>
    </source>
</evidence>
<organism evidence="9 10">
    <name type="scientific">Cyclotella cryptica</name>
    <dbReference type="NCBI Taxonomy" id="29204"/>
    <lineage>
        <taxon>Eukaryota</taxon>
        <taxon>Sar</taxon>
        <taxon>Stramenopiles</taxon>
        <taxon>Ochrophyta</taxon>
        <taxon>Bacillariophyta</taxon>
        <taxon>Coscinodiscophyceae</taxon>
        <taxon>Thalassiosirophycidae</taxon>
        <taxon>Stephanodiscales</taxon>
        <taxon>Stephanodiscaceae</taxon>
        <taxon>Cyclotella</taxon>
    </lineage>
</organism>
<dbReference type="GO" id="GO:0008270">
    <property type="term" value="F:zinc ion binding"/>
    <property type="evidence" value="ECO:0007669"/>
    <property type="project" value="UniProtKB-KW"/>
</dbReference>
<proteinExistence type="predicted"/>
<evidence type="ECO:0000256" key="3">
    <source>
        <dbReference type="ARBA" id="ARBA00022771"/>
    </source>
</evidence>
<protein>
    <recommendedName>
        <fullName evidence="11">C3HC-type domain-containing protein</fullName>
    </recommendedName>
</protein>
<feature type="compositionally biased region" description="Polar residues" evidence="6">
    <location>
        <begin position="169"/>
        <end position="185"/>
    </location>
</feature>
<dbReference type="Pfam" id="PF07967">
    <property type="entry name" value="zf-C3HC"/>
    <property type="match status" value="1"/>
</dbReference>
<evidence type="ECO:0000259" key="8">
    <source>
        <dbReference type="Pfam" id="PF08600"/>
    </source>
</evidence>
<dbReference type="EMBL" id="JABMIG020000147">
    <property type="protein sequence ID" value="KAL3789029.1"/>
    <property type="molecule type" value="Genomic_DNA"/>
</dbReference>
<name>A0ABD3PN56_9STRA</name>
<evidence type="ECO:0000256" key="2">
    <source>
        <dbReference type="ARBA" id="ARBA00022723"/>
    </source>
</evidence>
<evidence type="ECO:0000313" key="10">
    <source>
        <dbReference type="Proteomes" id="UP001516023"/>
    </source>
</evidence>
<dbReference type="PANTHER" id="PTHR15835">
    <property type="entry name" value="NUCLEAR-INTERACTING PARTNER OF ALK"/>
    <property type="match status" value="1"/>
</dbReference>
<evidence type="ECO:0000313" key="9">
    <source>
        <dbReference type="EMBL" id="KAL3789029.1"/>
    </source>
</evidence>
<keyword evidence="2" id="KW-0479">Metal-binding</keyword>
<keyword evidence="4" id="KW-0862">Zinc</keyword>
<dbReference type="InterPro" id="IPR012935">
    <property type="entry name" value="NuBaID_N"/>
</dbReference>
<evidence type="ECO:0000256" key="6">
    <source>
        <dbReference type="SAM" id="MobiDB-lite"/>
    </source>
</evidence>
<evidence type="ECO:0000256" key="4">
    <source>
        <dbReference type="ARBA" id="ARBA00022833"/>
    </source>
</evidence>
<accession>A0ABD3PN56</accession>
<reference evidence="9 10" key="1">
    <citation type="journal article" date="2020" name="G3 (Bethesda)">
        <title>Improved Reference Genome for Cyclotella cryptica CCMP332, a Model for Cell Wall Morphogenesis, Salinity Adaptation, and Lipid Production in Diatoms (Bacillariophyta).</title>
        <authorList>
            <person name="Roberts W.R."/>
            <person name="Downey K.M."/>
            <person name="Ruck E.C."/>
            <person name="Traller J.C."/>
            <person name="Alverson A.J."/>
        </authorList>
    </citation>
    <scope>NUCLEOTIDE SEQUENCE [LARGE SCALE GENOMIC DNA]</scope>
    <source>
        <strain evidence="9 10">CCMP332</strain>
    </source>
</reference>
<dbReference type="GO" id="GO:0005634">
    <property type="term" value="C:nucleus"/>
    <property type="evidence" value="ECO:0007669"/>
    <property type="project" value="UniProtKB-SubCell"/>
</dbReference>
<keyword evidence="3" id="KW-0863">Zinc-finger</keyword>
<gene>
    <name evidence="9" type="ORF">HJC23_008176</name>
</gene>
<dbReference type="Pfam" id="PF08600">
    <property type="entry name" value="NuBaID_C"/>
    <property type="match status" value="1"/>
</dbReference>
<sequence length="410" mass="46550">MASSTSADPQQQSAADIEKSIESTLSEWRSCFDVVDGSSPIANRTHGTAPGPSSFDEDRRTCLSPEAYQSRLRSFRPETYFAKPLSLSPLVCAAFGWENTDVDILQCKHPKCHAVLCIAFHPGLNKQCYDNLNEQYLQMLSSCHSPKCPFKSYSGRWLKVMYRQCNNTDKSQRSGNGQVENVESENTQERLLRKTTQSLKESPQIYVPPYFLSLSNDFLCFEDYSNDGSITRRLVEEGASNNVSLLCTRFGTEAEFEIKIPDVMTIYLRELLPNVEMDLESHCDVENAARLLSTFGWNMQKDSRKDSVGCVVKCHICLAQSWLSCRRKKDEGEGPSKKRRRERMQDATLHLIDSHRLYCPYVGGFSFWIGHQSELPGWKVVVSNLARCAQSTKTSRRSLSVFDCLWGEEC</sequence>
<feature type="domain" description="C3HC-type" evidence="7">
    <location>
        <begin position="64"/>
        <end position="155"/>
    </location>
</feature>
<comment type="subcellular location">
    <subcellularLocation>
        <location evidence="1">Nucleus</location>
    </subcellularLocation>
</comment>
<comment type="caution">
    <text evidence="9">The sequence shown here is derived from an EMBL/GenBank/DDBJ whole genome shotgun (WGS) entry which is preliminary data.</text>
</comment>
<keyword evidence="5" id="KW-0539">Nucleus</keyword>
<dbReference type="PANTHER" id="PTHR15835:SF6">
    <property type="entry name" value="ZINC FINGER C3HC-TYPE PROTEIN 1"/>
    <property type="match status" value="1"/>
</dbReference>
<dbReference type="AlphaFoldDB" id="A0ABD3PN56"/>
<feature type="region of interest" description="Disordered" evidence="6">
    <location>
        <begin position="169"/>
        <end position="189"/>
    </location>
</feature>
<keyword evidence="10" id="KW-1185">Reference proteome</keyword>
<evidence type="ECO:0000256" key="1">
    <source>
        <dbReference type="ARBA" id="ARBA00004123"/>
    </source>
</evidence>
<dbReference type="InterPro" id="IPR013909">
    <property type="entry name" value="NuBaID_C"/>
</dbReference>